<evidence type="ECO:0000256" key="8">
    <source>
        <dbReference type="ARBA" id="ARBA00051897"/>
    </source>
</evidence>
<dbReference type="AlphaFoldDB" id="A0AB34KWG9"/>
<dbReference type="PROSITE" id="PS51626">
    <property type="entry name" value="SAM_MT_TRM1"/>
    <property type="match status" value="1"/>
</dbReference>
<keyword evidence="6 12" id="KW-0694">RNA-binding</keyword>
<evidence type="ECO:0000256" key="10">
    <source>
        <dbReference type="ARBA" id="ARBA00082896"/>
    </source>
</evidence>
<dbReference type="EC" id="2.1.1.216" evidence="7"/>
<evidence type="ECO:0000256" key="11">
    <source>
        <dbReference type="ARBA" id="ARBA00083299"/>
    </source>
</evidence>
<dbReference type="SUPFAM" id="SSF53335">
    <property type="entry name" value="S-adenosyl-L-methionine-dependent methyltransferases"/>
    <property type="match status" value="1"/>
</dbReference>
<dbReference type="NCBIfam" id="TIGR00308">
    <property type="entry name" value="TRM1"/>
    <property type="match status" value="1"/>
</dbReference>
<evidence type="ECO:0000256" key="6">
    <source>
        <dbReference type="ARBA" id="ARBA00022884"/>
    </source>
</evidence>
<evidence type="ECO:0000256" key="13">
    <source>
        <dbReference type="SAM" id="MobiDB-lite"/>
    </source>
</evidence>
<dbReference type="InterPro" id="IPR042296">
    <property type="entry name" value="tRNA_met_Trm1_C"/>
</dbReference>
<keyword evidence="5 12" id="KW-0819">tRNA processing</keyword>
<evidence type="ECO:0000256" key="9">
    <source>
        <dbReference type="ARBA" id="ARBA00077143"/>
    </source>
</evidence>
<dbReference type="PANTHER" id="PTHR10631:SF3">
    <property type="entry name" value="TRNA (GUANINE(26)-N(2))-DIMETHYLTRANSFERASE"/>
    <property type="match status" value="1"/>
</dbReference>
<dbReference type="Gene3D" id="3.30.56.70">
    <property type="entry name" value="N2,N2-dimethylguanosine tRNA methyltransferase, C-terminal domain"/>
    <property type="match status" value="1"/>
</dbReference>
<feature type="compositionally biased region" description="Polar residues" evidence="13">
    <location>
        <begin position="183"/>
        <end position="194"/>
    </location>
</feature>
<dbReference type="Proteomes" id="UP000803884">
    <property type="component" value="Unassembled WGS sequence"/>
</dbReference>
<dbReference type="PANTHER" id="PTHR10631">
    <property type="entry name" value="N 2 ,N 2 -DIMETHYLGUANOSINE TRNA METHYLTRANSFERASE"/>
    <property type="match status" value="1"/>
</dbReference>
<dbReference type="GO" id="GO:0005634">
    <property type="term" value="C:nucleus"/>
    <property type="evidence" value="ECO:0007669"/>
    <property type="project" value="TreeGrafter"/>
</dbReference>
<dbReference type="Gene3D" id="3.40.50.150">
    <property type="entry name" value="Vaccinia Virus protein VP39"/>
    <property type="match status" value="1"/>
</dbReference>
<keyword evidence="15" id="KW-1185">Reference proteome</keyword>
<dbReference type="InterPro" id="IPR002905">
    <property type="entry name" value="Trm1"/>
</dbReference>
<feature type="region of interest" description="Disordered" evidence="13">
    <location>
        <begin position="183"/>
        <end position="208"/>
    </location>
</feature>
<proteinExistence type="inferred from homology"/>
<dbReference type="InterPro" id="IPR029063">
    <property type="entry name" value="SAM-dependent_MTases_sf"/>
</dbReference>
<keyword evidence="2 12" id="KW-0489">Methyltransferase</keyword>
<feature type="region of interest" description="Disordered" evidence="13">
    <location>
        <begin position="88"/>
        <end position="156"/>
    </location>
</feature>
<name>A0AB34KWG9_9PEZI</name>
<dbReference type="GO" id="GO:0002940">
    <property type="term" value="P:tRNA N2-guanine methylation"/>
    <property type="evidence" value="ECO:0007669"/>
    <property type="project" value="TreeGrafter"/>
</dbReference>
<evidence type="ECO:0000313" key="14">
    <source>
        <dbReference type="EMBL" id="KAL1589409.1"/>
    </source>
</evidence>
<organism evidence="14 15">
    <name type="scientific">Cladosporium halotolerans</name>
    <dbReference type="NCBI Taxonomy" id="1052096"/>
    <lineage>
        <taxon>Eukaryota</taxon>
        <taxon>Fungi</taxon>
        <taxon>Dikarya</taxon>
        <taxon>Ascomycota</taxon>
        <taxon>Pezizomycotina</taxon>
        <taxon>Dothideomycetes</taxon>
        <taxon>Dothideomycetidae</taxon>
        <taxon>Cladosporiales</taxon>
        <taxon>Cladosporiaceae</taxon>
        <taxon>Cladosporium</taxon>
    </lineage>
</organism>
<feature type="region of interest" description="Disordered" evidence="13">
    <location>
        <begin position="681"/>
        <end position="701"/>
    </location>
</feature>
<evidence type="ECO:0000256" key="3">
    <source>
        <dbReference type="ARBA" id="ARBA00022679"/>
    </source>
</evidence>
<dbReference type="Pfam" id="PF02005">
    <property type="entry name" value="TRM"/>
    <property type="match status" value="2"/>
</dbReference>
<sequence>MSDNTAVPLTAAPAADQLVEHDGKVYRTIREGRAYILVPPKARTELDPRVAKEASENQKVFYNPIQQFNRDLSVLAIRTFGRDICERRRMKREGGKQKNDKKRERKGEKKVAEKEDVKGGSEKAEADQATLKRQREEDVESGAPAKMVKGSDGNKIPAAGAEAVQEDTNGNAADAEKMDVETTTAANNGESTSEAIPANGETDEGKPWQPRFRILDALSATGLRALRYAQEIPFATSIVANDMDRKAVESMAVNIKHNGLEDKITANTGNAIAHMYYVAFPPEESHGPDHVSGKYDVIDLDPYGTAAPFIDAALHAINDGGMLCVTCTDSGVFASCGYPEKTFSLYGGMPIKGSHSHEGGLRLVLHSIATAAAKQGIAIEPLLSLSIDFYLRVFVRVRKSPAEVKFLAGKTMLTYNCDYGCGAWKTQMLGRNTKQPSSKGDNTFWKYSIAQAPSANSLCDHCGSKTHVAGPMWAGPIHNAAFIERMLKDVETADKDVYGTTERIEGMLDTALDEIYVTNYVPEKGPAHEDLIPRTIPEQIDESPFFVIPSTLSKVIHSQAPSEAAFKGALRHAGYRATRSHCRPGSIKTEAPWSAIWEIMREWVRQKSPIKEGKLKENMPGYRIMQAAREPEKETGEGAGSPEIVTEHEVDEIAAAANKAGDVKKMKVVFDEALGRDKKGRRLVRYQQNPRENWGPMARAK</sequence>
<reference evidence="14 15" key="1">
    <citation type="journal article" date="2020" name="Microbiol. Resour. Announc.">
        <title>Draft Genome Sequence of a Cladosporium Species Isolated from the Mesophotic Ascidian Didemnum maculosum.</title>
        <authorList>
            <person name="Gioti A."/>
            <person name="Siaperas R."/>
            <person name="Nikolaivits E."/>
            <person name="Le Goff G."/>
            <person name="Ouazzani J."/>
            <person name="Kotoulas G."/>
            <person name="Topakas E."/>
        </authorList>
    </citation>
    <scope>NUCLEOTIDE SEQUENCE [LARGE SCALE GENOMIC DNA]</scope>
    <source>
        <strain evidence="14 15">TM138-S3</strain>
    </source>
</reference>
<dbReference type="EMBL" id="JAAQHG020000005">
    <property type="protein sequence ID" value="KAL1589409.1"/>
    <property type="molecule type" value="Genomic_DNA"/>
</dbReference>
<keyword evidence="3 12" id="KW-0808">Transferase</keyword>
<comment type="catalytic activity">
    <reaction evidence="8">
        <text>guanosine(26) in tRNA + 2 S-adenosyl-L-methionine = N(2)-dimethylguanosine(26) in tRNA + 2 S-adenosyl-L-homocysteine + 2 H(+)</text>
        <dbReference type="Rhea" id="RHEA:43140"/>
        <dbReference type="Rhea" id="RHEA-COMP:10359"/>
        <dbReference type="Rhea" id="RHEA-COMP:10360"/>
        <dbReference type="ChEBI" id="CHEBI:15378"/>
        <dbReference type="ChEBI" id="CHEBI:57856"/>
        <dbReference type="ChEBI" id="CHEBI:59789"/>
        <dbReference type="ChEBI" id="CHEBI:74269"/>
        <dbReference type="ChEBI" id="CHEBI:74513"/>
        <dbReference type="EC" id="2.1.1.216"/>
    </reaction>
</comment>
<evidence type="ECO:0000313" key="15">
    <source>
        <dbReference type="Proteomes" id="UP000803884"/>
    </source>
</evidence>
<dbReference type="GO" id="GO:0160104">
    <property type="term" value="F:tRNA (guanine(26)-N2)-dimethyltransferase activity"/>
    <property type="evidence" value="ECO:0007669"/>
    <property type="project" value="UniProtKB-EC"/>
</dbReference>
<comment type="similarity">
    <text evidence="12">Belongs to the class I-like SAM-binding methyltransferase superfamily. Trm1 family.</text>
</comment>
<dbReference type="GO" id="GO:0000049">
    <property type="term" value="F:tRNA binding"/>
    <property type="evidence" value="ECO:0007669"/>
    <property type="project" value="UniProtKB-UniRule"/>
</dbReference>
<feature type="compositionally biased region" description="Basic and acidic residues" evidence="13">
    <location>
        <begin position="88"/>
        <end position="126"/>
    </location>
</feature>
<keyword evidence="1 12" id="KW-0820">tRNA-binding</keyword>
<evidence type="ECO:0000256" key="5">
    <source>
        <dbReference type="ARBA" id="ARBA00022694"/>
    </source>
</evidence>
<comment type="caution">
    <text evidence="14">The sequence shown here is derived from an EMBL/GenBank/DDBJ whole genome shotgun (WGS) entry which is preliminary data.</text>
</comment>
<evidence type="ECO:0000256" key="2">
    <source>
        <dbReference type="ARBA" id="ARBA00022603"/>
    </source>
</evidence>
<dbReference type="GeneID" id="96003430"/>
<keyword evidence="4 12" id="KW-0949">S-adenosyl-L-methionine</keyword>
<protein>
    <recommendedName>
        <fullName evidence="7">tRNA (guanine(26)-N(2))-dimethyltransferase</fullName>
        <ecNumber evidence="7">2.1.1.216</ecNumber>
    </recommendedName>
    <alternativeName>
        <fullName evidence="10">tRNA 2,2-dimethylguanosine-26 methyltransferase</fullName>
    </alternativeName>
    <alternativeName>
        <fullName evidence="9">tRNA(guanine-26,N(2)-N(2)) methyltransferase</fullName>
    </alternativeName>
    <alternativeName>
        <fullName evidence="11">tRNA(m(2,2)G26)dimethyltransferase</fullName>
    </alternativeName>
</protein>
<gene>
    <name evidence="14" type="ORF">WHR41_01986</name>
</gene>
<accession>A0AB34KWG9</accession>
<dbReference type="RefSeq" id="XP_069232514.1">
    <property type="nucleotide sequence ID" value="XM_069370592.1"/>
</dbReference>
<evidence type="ECO:0000256" key="1">
    <source>
        <dbReference type="ARBA" id="ARBA00022555"/>
    </source>
</evidence>
<dbReference type="FunFam" id="3.30.56.70:FF:000001">
    <property type="entry name" value="tRNA (guanine(26)-N(2))-dimethyltransferase"/>
    <property type="match status" value="1"/>
</dbReference>
<evidence type="ECO:0000256" key="4">
    <source>
        <dbReference type="ARBA" id="ARBA00022691"/>
    </source>
</evidence>
<evidence type="ECO:0000256" key="7">
    <source>
        <dbReference type="ARBA" id="ARBA00039099"/>
    </source>
</evidence>
<dbReference type="FunFam" id="3.40.50.150:FF:000051">
    <property type="entry name" value="tRNA (guanine(26)-N(2))-dimethyltransferase"/>
    <property type="match status" value="1"/>
</dbReference>
<evidence type="ECO:0000256" key="12">
    <source>
        <dbReference type="PROSITE-ProRule" id="PRU00958"/>
    </source>
</evidence>